<dbReference type="InterPro" id="IPR001279">
    <property type="entry name" value="Metallo-B-lactamas"/>
</dbReference>
<proteinExistence type="predicted"/>
<comment type="catalytic activity">
    <reaction evidence="3">
        <text>3',5'-cyclic UMP + H2O = UMP + H(+)</text>
        <dbReference type="Rhea" id="RHEA:70575"/>
        <dbReference type="ChEBI" id="CHEBI:15377"/>
        <dbReference type="ChEBI" id="CHEBI:15378"/>
        <dbReference type="ChEBI" id="CHEBI:57865"/>
        <dbReference type="ChEBI" id="CHEBI:184387"/>
    </reaction>
    <physiologicalReaction direction="left-to-right" evidence="3">
        <dbReference type="Rhea" id="RHEA:70576"/>
    </physiologicalReaction>
</comment>
<gene>
    <name evidence="5" type="primary">rbn_1</name>
    <name evidence="5" type="ORF">PAECIP111893_00574</name>
</gene>
<evidence type="ECO:0000259" key="4">
    <source>
        <dbReference type="Pfam" id="PF12706"/>
    </source>
</evidence>
<dbReference type="CDD" id="cd16279">
    <property type="entry name" value="metallo-hydrolase-like_MBL-fold"/>
    <property type="match status" value="1"/>
</dbReference>
<evidence type="ECO:0000313" key="5">
    <source>
        <dbReference type="EMBL" id="CAH1194915.1"/>
    </source>
</evidence>
<evidence type="ECO:0000256" key="2">
    <source>
        <dbReference type="ARBA" id="ARBA00034301"/>
    </source>
</evidence>
<keyword evidence="5" id="KW-0378">Hydrolase</keyword>
<evidence type="ECO:0000313" key="6">
    <source>
        <dbReference type="Proteomes" id="UP000838686"/>
    </source>
</evidence>
<organism evidence="5 6">
    <name type="scientific">Paenibacillus plantiphilus</name>
    <dbReference type="NCBI Taxonomy" id="2905650"/>
    <lineage>
        <taxon>Bacteria</taxon>
        <taxon>Bacillati</taxon>
        <taxon>Bacillota</taxon>
        <taxon>Bacilli</taxon>
        <taxon>Bacillales</taxon>
        <taxon>Paenibacillaceae</taxon>
        <taxon>Paenibacillus</taxon>
    </lineage>
</organism>
<dbReference type="SUPFAM" id="SSF56281">
    <property type="entry name" value="Metallo-hydrolase/oxidoreductase"/>
    <property type="match status" value="1"/>
</dbReference>
<comment type="function">
    <text evidence="2">Counteracts the endogenous Pycsar antiviral defense system. Phosphodiesterase that enables metal-dependent hydrolysis of host cyclic nucleotide Pycsar defense signals such as cCMP and cUMP.</text>
</comment>
<keyword evidence="6" id="KW-1185">Reference proteome</keyword>
<evidence type="ECO:0000256" key="1">
    <source>
        <dbReference type="ARBA" id="ARBA00034221"/>
    </source>
</evidence>
<dbReference type="Pfam" id="PF12706">
    <property type="entry name" value="Lactamase_B_2"/>
    <property type="match status" value="1"/>
</dbReference>
<accession>A0ABM9BW10</accession>
<evidence type="ECO:0000256" key="3">
    <source>
        <dbReference type="ARBA" id="ARBA00048505"/>
    </source>
</evidence>
<name>A0ABM9BW10_9BACL</name>
<reference evidence="5" key="1">
    <citation type="submission" date="2022-01" db="EMBL/GenBank/DDBJ databases">
        <authorList>
            <person name="Criscuolo A."/>
        </authorList>
    </citation>
    <scope>NUCLEOTIDE SEQUENCE</scope>
    <source>
        <strain evidence="5">CIP111893</strain>
    </source>
</reference>
<comment type="catalytic activity">
    <reaction evidence="1">
        <text>3',5'-cyclic CMP + H2O = CMP + H(+)</text>
        <dbReference type="Rhea" id="RHEA:72675"/>
        <dbReference type="ChEBI" id="CHEBI:15377"/>
        <dbReference type="ChEBI" id="CHEBI:15378"/>
        <dbReference type="ChEBI" id="CHEBI:58003"/>
        <dbReference type="ChEBI" id="CHEBI:60377"/>
    </reaction>
    <physiologicalReaction direction="left-to-right" evidence="1">
        <dbReference type="Rhea" id="RHEA:72676"/>
    </physiologicalReaction>
</comment>
<comment type="caution">
    <text evidence="5">The sequence shown here is derived from an EMBL/GenBank/DDBJ whole genome shotgun (WGS) entry which is preliminary data.</text>
</comment>
<dbReference type="Proteomes" id="UP000838686">
    <property type="component" value="Unassembled WGS sequence"/>
</dbReference>
<feature type="domain" description="Metallo-beta-lactamase" evidence="4">
    <location>
        <begin position="52"/>
        <end position="231"/>
    </location>
</feature>
<protein>
    <submittedName>
        <fullName evidence="5">Ribonuclease BN</fullName>
        <ecNumber evidence="5">3.1.26.11</ecNumber>
    </submittedName>
</protein>
<dbReference type="GO" id="GO:0042781">
    <property type="term" value="F:3'-tRNA processing endoribonuclease activity"/>
    <property type="evidence" value="ECO:0007669"/>
    <property type="project" value="UniProtKB-EC"/>
</dbReference>
<dbReference type="EMBL" id="CAKMMF010000003">
    <property type="protein sequence ID" value="CAH1194915.1"/>
    <property type="molecule type" value="Genomic_DNA"/>
</dbReference>
<sequence length="259" mass="29820">MPTSITFWGTSDSSGVPRVYCECGVCNEARRTEVNRRYRSLIHVADPEYGELLIDCGPDWRMQMERAGLKRIDRILITHAHFDHIGGLPEWADMCRHLNCKGQAYAMPDVIHDIQVRFPWIHSQIAFIPIEGPLQLGSWIVDCWKVNHGRNGHAYAFRFSHMETDVSWAYCSDAIALTDEQQLPLFGLHTLILGTNFYEEPFAYDTRSVYDVTEALAMLEVWRPVRTIFTHLSHDIDLQRNYGLPDHVEFARTGLVITV</sequence>
<dbReference type="InterPro" id="IPR036866">
    <property type="entry name" value="RibonucZ/Hydroxyglut_hydro"/>
</dbReference>
<dbReference type="Gene3D" id="3.60.15.10">
    <property type="entry name" value="Ribonuclease Z/Hydroxyacylglutathione hydrolase-like"/>
    <property type="match status" value="1"/>
</dbReference>
<dbReference type="PANTHER" id="PTHR42663:SF6">
    <property type="entry name" value="HYDROLASE C777.06C-RELATED"/>
    <property type="match status" value="1"/>
</dbReference>
<dbReference type="EC" id="3.1.26.11" evidence="5"/>
<dbReference type="RefSeq" id="WP_236338849.1">
    <property type="nucleotide sequence ID" value="NZ_CAKMMF010000003.1"/>
</dbReference>
<dbReference type="PANTHER" id="PTHR42663">
    <property type="entry name" value="HYDROLASE C777.06C-RELATED-RELATED"/>
    <property type="match status" value="1"/>
</dbReference>